<dbReference type="EMBL" id="UINC01000769">
    <property type="protein sequence ID" value="SUZ60854.1"/>
    <property type="molecule type" value="Genomic_DNA"/>
</dbReference>
<dbReference type="Gene3D" id="1.20.144.10">
    <property type="entry name" value="Phosphatidic acid phosphatase type 2/haloperoxidase"/>
    <property type="match status" value="1"/>
</dbReference>
<dbReference type="AlphaFoldDB" id="A0A381P2T9"/>
<feature type="transmembrane region" description="Helical" evidence="1">
    <location>
        <begin position="223"/>
        <end position="241"/>
    </location>
</feature>
<evidence type="ECO:0000256" key="1">
    <source>
        <dbReference type="SAM" id="Phobius"/>
    </source>
</evidence>
<keyword evidence="1" id="KW-1133">Transmembrane helix</keyword>
<feature type="non-terminal residue" evidence="3">
    <location>
        <position position="1"/>
    </location>
</feature>
<reference evidence="3" key="1">
    <citation type="submission" date="2018-05" db="EMBL/GenBank/DDBJ databases">
        <authorList>
            <person name="Lanie J.A."/>
            <person name="Ng W.-L."/>
            <person name="Kazmierczak K.M."/>
            <person name="Andrzejewski T.M."/>
            <person name="Davidsen T.M."/>
            <person name="Wayne K.J."/>
            <person name="Tettelin H."/>
            <person name="Glass J.I."/>
            <person name="Rusch D."/>
            <person name="Podicherti R."/>
            <person name="Tsui H.-C.T."/>
            <person name="Winkler M.E."/>
        </authorList>
    </citation>
    <scope>NUCLEOTIDE SEQUENCE</scope>
</reference>
<dbReference type="InterPro" id="IPR000326">
    <property type="entry name" value="PAP2/HPO"/>
</dbReference>
<feature type="transmembrane region" description="Helical" evidence="1">
    <location>
        <begin position="113"/>
        <end position="133"/>
    </location>
</feature>
<feature type="transmembrane region" description="Helical" evidence="1">
    <location>
        <begin position="26"/>
        <end position="47"/>
    </location>
</feature>
<dbReference type="SUPFAM" id="SSF48317">
    <property type="entry name" value="Acid phosphatase/Vanadium-dependent haloperoxidase"/>
    <property type="match status" value="1"/>
</dbReference>
<feature type="transmembrane region" description="Helical" evidence="1">
    <location>
        <begin position="82"/>
        <end position="101"/>
    </location>
</feature>
<accession>A0A381P2T9</accession>
<protein>
    <recommendedName>
        <fullName evidence="2">Phosphatidic acid phosphatase type 2/haloperoxidase domain-containing protein</fullName>
    </recommendedName>
</protein>
<evidence type="ECO:0000313" key="3">
    <source>
        <dbReference type="EMBL" id="SUZ60854.1"/>
    </source>
</evidence>
<organism evidence="3">
    <name type="scientific">marine metagenome</name>
    <dbReference type="NCBI Taxonomy" id="408172"/>
    <lineage>
        <taxon>unclassified sequences</taxon>
        <taxon>metagenomes</taxon>
        <taxon>ecological metagenomes</taxon>
    </lineage>
</organism>
<dbReference type="Pfam" id="PF01569">
    <property type="entry name" value="PAP2"/>
    <property type="match status" value="1"/>
</dbReference>
<sequence>VFTLLYSHNVNFSLDQPDSKLESRFFIVRGIWIIIVLFLVLVSFTLWGEAHDLDRRFSAQFYSAEKGWYLADSFPWSWLYDYGVIPGILISAVSFLIWIFSRTNPKWAILRPYLLICGLTPIVASVLLVNLVLKDHTGRPRPREITQFSGTWQYKPALKAGIPGRGHSFPCGHCSIAFTLTSGVVFWQRSRKFALSSLSLGLAYGILMSVARIVQGGHYLSDALWSLGVVWLTVAVLYYMVFQPPRTENNTVLPFSKNQKWKIGGATAVLLAFLALYVWTQRPFYKDHADSFEITAEIDHLEVYAPKTWKVEPPIYEDRKDGEFILKIQGFGPPYTTHYLSFSSETEEATLRLRFKETVVGYQSGFHEILKIRFPERLRGHVSSIAEKTVLKQ</sequence>
<dbReference type="CDD" id="cd03396">
    <property type="entry name" value="PAP2_like_6"/>
    <property type="match status" value="1"/>
</dbReference>
<name>A0A381P2T9_9ZZZZ</name>
<feature type="transmembrane region" description="Helical" evidence="1">
    <location>
        <begin position="193"/>
        <end position="211"/>
    </location>
</feature>
<dbReference type="InterPro" id="IPR036938">
    <property type="entry name" value="PAP2/HPO_sf"/>
</dbReference>
<dbReference type="SMART" id="SM00014">
    <property type="entry name" value="acidPPc"/>
    <property type="match status" value="1"/>
</dbReference>
<keyword evidence="1" id="KW-0472">Membrane</keyword>
<feature type="transmembrane region" description="Helical" evidence="1">
    <location>
        <begin position="261"/>
        <end position="279"/>
    </location>
</feature>
<evidence type="ECO:0000259" key="2">
    <source>
        <dbReference type="SMART" id="SM00014"/>
    </source>
</evidence>
<gene>
    <name evidence="3" type="ORF">METZ01_LOCUS13708</name>
</gene>
<feature type="domain" description="Phosphatidic acid phosphatase type 2/haloperoxidase" evidence="2">
    <location>
        <begin position="114"/>
        <end position="238"/>
    </location>
</feature>
<keyword evidence="1" id="KW-0812">Transmembrane</keyword>
<proteinExistence type="predicted"/>